<feature type="domain" description="PAC" evidence="5">
    <location>
        <begin position="661"/>
        <end position="713"/>
    </location>
</feature>
<keyword evidence="3" id="KW-1133">Transmembrane helix</keyword>
<dbReference type="SMART" id="SM00267">
    <property type="entry name" value="GGDEF"/>
    <property type="match status" value="1"/>
</dbReference>
<dbReference type="NCBIfam" id="TIGR00254">
    <property type="entry name" value="GGDEF"/>
    <property type="match status" value="1"/>
</dbReference>
<dbReference type="NCBIfam" id="TIGR00229">
    <property type="entry name" value="sensory_box"/>
    <property type="match status" value="3"/>
</dbReference>
<dbReference type="InterPro" id="IPR000700">
    <property type="entry name" value="PAS-assoc_C"/>
</dbReference>
<evidence type="ECO:0000256" key="2">
    <source>
        <dbReference type="ARBA" id="ARBA00034247"/>
    </source>
</evidence>
<dbReference type="InterPro" id="IPR000014">
    <property type="entry name" value="PAS"/>
</dbReference>
<dbReference type="InterPro" id="IPR013655">
    <property type="entry name" value="PAS_fold_3"/>
</dbReference>
<gene>
    <name evidence="7" type="ORF">FDK22_03400</name>
</gene>
<dbReference type="InterPro" id="IPR035965">
    <property type="entry name" value="PAS-like_dom_sf"/>
</dbReference>
<evidence type="ECO:0000313" key="8">
    <source>
        <dbReference type="Proteomes" id="UP000308901"/>
    </source>
</evidence>
<dbReference type="Gene3D" id="3.30.70.270">
    <property type="match status" value="1"/>
</dbReference>
<dbReference type="InterPro" id="IPR029150">
    <property type="entry name" value="dCache_3"/>
</dbReference>
<dbReference type="InterPro" id="IPR029787">
    <property type="entry name" value="Nucleotide_cyclase"/>
</dbReference>
<dbReference type="InterPro" id="IPR001610">
    <property type="entry name" value="PAC"/>
</dbReference>
<comment type="caution">
    <text evidence="7">The sequence shown here is derived from an EMBL/GenBank/DDBJ whole genome shotgun (WGS) entry which is preliminary data.</text>
</comment>
<accession>A0A5R8Y5L7</accession>
<dbReference type="Pfam" id="PF00990">
    <property type="entry name" value="GGDEF"/>
    <property type="match status" value="1"/>
</dbReference>
<evidence type="ECO:0000259" key="4">
    <source>
        <dbReference type="PROSITE" id="PS50112"/>
    </source>
</evidence>
<feature type="transmembrane region" description="Helical" evidence="3">
    <location>
        <begin position="6"/>
        <end position="24"/>
    </location>
</feature>
<dbReference type="EMBL" id="VANU01000001">
    <property type="protein sequence ID" value="TLP41080.1"/>
    <property type="molecule type" value="Genomic_DNA"/>
</dbReference>
<dbReference type="RefSeq" id="WP_138151482.1">
    <property type="nucleotide sequence ID" value="NZ_VANU01000001.1"/>
</dbReference>
<dbReference type="CDD" id="cd01949">
    <property type="entry name" value="GGDEF"/>
    <property type="match status" value="1"/>
</dbReference>
<dbReference type="Proteomes" id="UP000308901">
    <property type="component" value="Unassembled WGS sequence"/>
</dbReference>
<feature type="domain" description="PAS" evidence="4">
    <location>
        <begin position="457"/>
        <end position="499"/>
    </location>
</feature>
<dbReference type="GO" id="GO:0052621">
    <property type="term" value="F:diguanylate cyclase activity"/>
    <property type="evidence" value="ECO:0007669"/>
    <property type="project" value="UniProtKB-EC"/>
</dbReference>
<keyword evidence="3" id="KW-0812">Transmembrane</keyword>
<dbReference type="PROSITE" id="PS50887">
    <property type="entry name" value="GGDEF"/>
    <property type="match status" value="1"/>
</dbReference>
<dbReference type="PROSITE" id="PS50112">
    <property type="entry name" value="PAS"/>
    <property type="match status" value="2"/>
</dbReference>
<organism evidence="7 8">
    <name type="scientific">Arcobacter arenosus</name>
    <dbReference type="NCBI Taxonomy" id="2576037"/>
    <lineage>
        <taxon>Bacteria</taxon>
        <taxon>Pseudomonadati</taxon>
        <taxon>Campylobacterota</taxon>
        <taxon>Epsilonproteobacteria</taxon>
        <taxon>Campylobacterales</taxon>
        <taxon>Arcobacteraceae</taxon>
        <taxon>Arcobacter</taxon>
    </lineage>
</organism>
<dbReference type="InterPro" id="IPR000160">
    <property type="entry name" value="GGDEF_dom"/>
</dbReference>
<keyword evidence="3" id="KW-0472">Membrane</keyword>
<evidence type="ECO:0000256" key="1">
    <source>
        <dbReference type="ARBA" id="ARBA00012528"/>
    </source>
</evidence>
<dbReference type="Gene3D" id="3.30.450.20">
    <property type="entry name" value="PAS domain"/>
    <property type="match status" value="3"/>
</dbReference>
<feature type="domain" description="PAS" evidence="4">
    <location>
        <begin position="582"/>
        <end position="656"/>
    </location>
</feature>
<comment type="catalytic activity">
    <reaction evidence="2">
        <text>2 GTP = 3',3'-c-di-GMP + 2 diphosphate</text>
        <dbReference type="Rhea" id="RHEA:24898"/>
        <dbReference type="ChEBI" id="CHEBI:33019"/>
        <dbReference type="ChEBI" id="CHEBI:37565"/>
        <dbReference type="ChEBI" id="CHEBI:58805"/>
        <dbReference type="EC" id="2.7.7.65"/>
    </reaction>
</comment>
<dbReference type="OrthoDB" id="5347817at2"/>
<evidence type="ECO:0000259" key="5">
    <source>
        <dbReference type="PROSITE" id="PS50113"/>
    </source>
</evidence>
<dbReference type="AlphaFoldDB" id="A0A5R8Y5L7"/>
<dbReference type="SMART" id="SM00091">
    <property type="entry name" value="PAS"/>
    <property type="match status" value="3"/>
</dbReference>
<feature type="domain" description="GGDEF" evidence="6">
    <location>
        <begin position="866"/>
        <end position="994"/>
    </location>
</feature>
<dbReference type="SUPFAM" id="SSF55073">
    <property type="entry name" value="Nucleotide cyclase"/>
    <property type="match status" value="1"/>
</dbReference>
<dbReference type="PANTHER" id="PTHR45138:SF9">
    <property type="entry name" value="DIGUANYLATE CYCLASE DGCM-RELATED"/>
    <property type="match status" value="1"/>
</dbReference>
<dbReference type="Pfam" id="PF13426">
    <property type="entry name" value="PAS_9"/>
    <property type="match status" value="2"/>
</dbReference>
<dbReference type="InterPro" id="IPR043128">
    <property type="entry name" value="Rev_trsase/Diguanyl_cyclase"/>
</dbReference>
<dbReference type="PROSITE" id="PS50113">
    <property type="entry name" value="PAC"/>
    <property type="match status" value="1"/>
</dbReference>
<dbReference type="SUPFAM" id="SSF55785">
    <property type="entry name" value="PYP-like sensor domain (PAS domain)"/>
    <property type="match status" value="3"/>
</dbReference>
<dbReference type="FunFam" id="3.30.70.270:FF:000001">
    <property type="entry name" value="Diguanylate cyclase domain protein"/>
    <property type="match status" value="1"/>
</dbReference>
<sequence>MKIRLLFLFVLSSILIIGLTFFYIEYDKNRHLEKVTKDYVKAYNTVYNDEKDLSYVILKNFLDLGNIQNRLYNFDKLPKNMQDYIREVTYNELQERYNNYKFLGIRQVHIHLPDNTSFLRMHLPQKFGDNLTGIRPTVEYVNKNKKEIDSFEEGRVQYGLRFVYPIFRDDIHVGSIEISFGAYALISKLINEYGVLSNFFIKKSIVNKKTFSFSNTRYISSQHEDFYLDKEIVDKLKEVSKKDYVNLLPPKKTINQIREIGIGVTPASIYVDSFNSIITVIPIFNKLTKENIGFLTIRSNGLVIKDSVFFAYVIMFGSIFTLALIVYIFFIISSKGRLFRSMLRYSSEEVFILDLDGNLIDCSLKASKKLGYSMDTMKTLNISHWDKNMSLEDFKKMAETLDEEPKTFNRIFTKRNGFTYDAEISINLFDIDGKKVIYSSVRDISEHNRILEILDYERNKYRNILELSSDGIHIIDAKGRLIEFSETFAQNLGYTSEELEELSVFDWDVGLSYDDILSKTENLIKKPDTFETKHRRKDGSIFDVQITAKGIEIEGETYLYASQRDISVLKNKEKEINNINKKQKSLLSLFEKGDSVLFKWKNDENWSTEYVSSNVKNLLGYSKEEFLSNKIKYATCIHEDDFKKVKSEVESSVNNKKEFFKHSPYKVITKEGKTKWILDYTVTEKNSYGEIEYFIGYLIDISEHENLIANLEKFVDAQENIIILSNGEKISYANKKFFDFFGFNDLKSFHENYNCICERFLENEKFFHIGKIGGSKKWIDQIEKLPDNKKVVSMLSKHFEVHAFFVNVNKFDENLLIVSFTDITQTMIEQIALEEKVVHDKLTGAYNREYFEKNYKLLLQRYEKDGLLALAFLDIDYFKKVNDRYGHDIGDEVLIKFVETIDKYSRESDILIRWGGEEFILILKLKRKKDLFPTLEKLRSLIETVSFPQVGNITCSMGATIHKENENIYTTVKRADKAVYDAKAQGRNKVIIDI</sequence>
<dbReference type="PANTHER" id="PTHR45138">
    <property type="entry name" value="REGULATORY COMPONENTS OF SENSORY TRANSDUCTION SYSTEM"/>
    <property type="match status" value="1"/>
</dbReference>
<dbReference type="Pfam" id="PF13188">
    <property type="entry name" value="PAS_8"/>
    <property type="match status" value="1"/>
</dbReference>
<keyword evidence="8" id="KW-1185">Reference proteome</keyword>
<protein>
    <recommendedName>
        <fullName evidence="1">diguanylate cyclase</fullName>
        <ecNumber evidence="1">2.7.7.65</ecNumber>
    </recommendedName>
</protein>
<dbReference type="Pfam" id="PF14827">
    <property type="entry name" value="dCache_3"/>
    <property type="match status" value="1"/>
</dbReference>
<evidence type="ECO:0000259" key="6">
    <source>
        <dbReference type="PROSITE" id="PS50887"/>
    </source>
</evidence>
<evidence type="ECO:0000256" key="3">
    <source>
        <dbReference type="SAM" id="Phobius"/>
    </source>
</evidence>
<dbReference type="EC" id="2.7.7.65" evidence="1"/>
<feature type="transmembrane region" description="Helical" evidence="3">
    <location>
        <begin position="308"/>
        <end position="332"/>
    </location>
</feature>
<dbReference type="SMART" id="SM00086">
    <property type="entry name" value="PAC"/>
    <property type="match status" value="3"/>
</dbReference>
<dbReference type="CDD" id="cd00130">
    <property type="entry name" value="PAS"/>
    <property type="match status" value="3"/>
</dbReference>
<dbReference type="Pfam" id="PF08447">
    <property type="entry name" value="PAS_3"/>
    <property type="match status" value="1"/>
</dbReference>
<proteinExistence type="predicted"/>
<reference evidence="7 8" key="1">
    <citation type="submission" date="2019-05" db="EMBL/GenBank/DDBJ databases">
        <title>Arcobacter sp. nov., isolated from sea sediment.</title>
        <authorList>
            <person name="Kim W."/>
        </authorList>
    </citation>
    <scope>NUCLEOTIDE SEQUENCE [LARGE SCALE GENOMIC DNA]</scope>
    <source>
        <strain evidence="7 8">CAU 1517</strain>
    </source>
</reference>
<dbReference type="InterPro" id="IPR050469">
    <property type="entry name" value="Diguanylate_Cyclase"/>
</dbReference>
<name>A0A5R8Y5L7_9BACT</name>
<evidence type="ECO:0000313" key="7">
    <source>
        <dbReference type="EMBL" id="TLP41080.1"/>
    </source>
</evidence>